<dbReference type="AlphaFoldDB" id="A0A1D9MFG3"/>
<feature type="domain" description="HMG box" evidence="1">
    <location>
        <begin position="109"/>
        <end position="174"/>
    </location>
</feature>
<keyword evidence="3" id="KW-1185">Reference proteome</keyword>
<dbReference type="EMBL" id="CP017781">
    <property type="protein sequence ID" value="AOZ70612.1"/>
    <property type="molecule type" value="Genomic_DNA"/>
</dbReference>
<evidence type="ECO:0000313" key="3">
    <source>
        <dbReference type="Proteomes" id="UP000176562"/>
    </source>
</evidence>
<dbReference type="PROSITE" id="PS50118">
    <property type="entry name" value="HMG_BOX_2"/>
    <property type="match status" value="1"/>
</dbReference>
<protein>
    <recommendedName>
        <fullName evidence="1">HMG box domain-containing protein</fullName>
    </recommendedName>
</protein>
<gene>
    <name evidence="2" type="ORF">LPB142_15785</name>
</gene>
<evidence type="ECO:0000313" key="2">
    <source>
        <dbReference type="EMBL" id="AOZ70612.1"/>
    </source>
</evidence>
<organism evidence="2 3">
    <name type="scientific">Rhodobacter xanthinilyticus</name>
    <dbReference type="NCBI Taxonomy" id="1850250"/>
    <lineage>
        <taxon>Bacteria</taxon>
        <taxon>Pseudomonadati</taxon>
        <taxon>Pseudomonadota</taxon>
        <taxon>Alphaproteobacteria</taxon>
        <taxon>Rhodobacterales</taxon>
        <taxon>Rhodobacter group</taxon>
        <taxon>Rhodobacter</taxon>
    </lineage>
</organism>
<evidence type="ECO:0000259" key="1">
    <source>
        <dbReference type="PROSITE" id="PS50118"/>
    </source>
</evidence>
<sequence>MFMSQRTQVVYSLLAEYVRSPSLRHMREERSLAKLALEIVTKLDRDSSAWKKWEGPRDKILEVAIECWIPKEDMLDFLNSLPGPALTMTDLEQRMKSMIEEEYLGEPEPKLEAECLAIYQAEKESGTEMPAIIGRLSDYVGAQWQRLRDEKRAEDERRSEEARLERERRLLSYADCPWTQIKGSKFVYCRKNGRVFQLKPNSDKSLTLYRVQAVDDDASGEMIGHYRSRGDASKVVAKAAYEPEPWR</sequence>
<reference evidence="2 3" key="1">
    <citation type="submission" date="2016-10" db="EMBL/GenBank/DDBJ databases">
        <title>Rhodobacter sp. LPB0142, isolated from sea water.</title>
        <authorList>
            <person name="Kim E."/>
            <person name="Yi H."/>
        </authorList>
    </citation>
    <scope>NUCLEOTIDE SEQUENCE [LARGE SCALE GENOMIC DNA]</scope>
    <source>
        <strain evidence="2 3">LPB0142</strain>
    </source>
</reference>
<dbReference type="KEGG" id="rhp:LPB142_15785"/>
<proteinExistence type="predicted"/>
<dbReference type="InterPro" id="IPR009071">
    <property type="entry name" value="HMG_box_dom"/>
</dbReference>
<dbReference type="Proteomes" id="UP000176562">
    <property type="component" value="Chromosome"/>
</dbReference>
<accession>A0A1D9MFG3</accession>
<name>A0A1D9MFG3_9RHOB</name>